<proteinExistence type="predicted"/>
<dbReference type="EMBL" id="CATOUU010000959">
    <property type="protein sequence ID" value="CAI9962643.1"/>
    <property type="molecule type" value="Genomic_DNA"/>
</dbReference>
<protein>
    <submittedName>
        <fullName evidence="2">Hypothetical_protein</fullName>
    </submittedName>
</protein>
<reference evidence="1" key="1">
    <citation type="submission" date="2023-06" db="EMBL/GenBank/DDBJ databases">
        <authorList>
            <person name="Kurt Z."/>
        </authorList>
    </citation>
    <scope>NUCLEOTIDE SEQUENCE</scope>
</reference>
<evidence type="ECO:0000313" key="3">
    <source>
        <dbReference type="Proteomes" id="UP001642409"/>
    </source>
</evidence>
<comment type="caution">
    <text evidence="1">The sequence shown here is derived from an EMBL/GenBank/DDBJ whole genome shotgun (WGS) entry which is preliminary data.</text>
</comment>
<dbReference type="Proteomes" id="UP001642409">
    <property type="component" value="Unassembled WGS sequence"/>
</dbReference>
<dbReference type="EMBL" id="CAXDID020000113">
    <property type="protein sequence ID" value="CAL6029968.1"/>
    <property type="molecule type" value="Genomic_DNA"/>
</dbReference>
<accession>A0AA86QZ77</accession>
<evidence type="ECO:0000313" key="2">
    <source>
        <dbReference type="EMBL" id="CAL6029968.1"/>
    </source>
</evidence>
<name>A0AA86QZ77_9EUKA</name>
<sequence length="201" mass="23562">MNNPRKQYLKQNNLEDISPNDNVYLYKLQTPGYFLTDTIKRRLKSRRLYASVEKECVISKTLVYRQRLEQQIEQQRMNAASVKPIEGPKFFNCIAMTNNVDLTASQRTLAVLNRELFHSNQTLEKRQKNLDNMCSINHKVRKESDVKLDLLEIKKVVSKDIPRAKSSMTQIRPKIQPWIKPSQLVEKDDIRPTSKALINFE</sequence>
<organism evidence="1">
    <name type="scientific">Hexamita inflata</name>
    <dbReference type="NCBI Taxonomy" id="28002"/>
    <lineage>
        <taxon>Eukaryota</taxon>
        <taxon>Metamonada</taxon>
        <taxon>Diplomonadida</taxon>
        <taxon>Hexamitidae</taxon>
        <taxon>Hexamitinae</taxon>
        <taxon>Hexamita</taxon>
    </lineage>
</organism>
<gene>
    <name evidence="2" type="ORF">HINF_LOCUS32845</name>
    <name evidence="1" type="ORF">HINF_LOCUS50288</name>
</gene>
<evidence type="ECO:0000313" key="1">
    <source>
        <dbReference type="EMBL" id="CAI9962643.1"/>
    </source>
</evidence>
<dbReference type="AlphaFoldDB" id="A0AA86QZ77"/>
<keyword evidence="3" id="KW-1185">Reference proteome</keyword>
<reference evidence="2 3" key="2">
    <citation type="submission" date="2024-07" db="EMBL/GenBank/DDBJ databases">
        <authorList>
            <person name="Akdeniz Z."/>
        </authorList>
    </citation>
    <scope>NUCLEOTIDE SEQUENCE [LARGE SCALE GENOMIC DNA]</scope>
</reference>